<dbReference type="KEGG" id="egl:EGR_09252"/>
<evidence type="ECO:0000313" key="1">
    <source>
        <dbReference type="EMBL" id="EUB55895.1"/>
    </source>
</evidence>
<dbReference type="AlphaFoldDB" id="W6U460"/>
<dbReference type="Proteomes" id="UP000019149">
    <property type="component" value="Unassembled WGS sequence"/>
</dbReference>
<reference evidence="1 2" key="1">
    <citation type="journal article" date="2013" name="Nat. Genet.">
        <title>The genome of the hydatid tapeworm Echinococcus granulosus.</title>
        <authorList>
            <person name="Zheng H."/>
            <person name="Zhang W."/>
            <person name="Zhang L."/>
            <person name="Zhang Z."/>
            <person name="Li J."/>
            <person name="Lu G."/>
            <person name="Zhu Y."/>
            <person name="Wang Y."/>
            <person name="Huang Y."/>
            <person name="Liu J."/>
            <person name="Kang H."/>
            <person name="Chen J."/>
            <person name="Wang L."/>
            <person name="Chen A."/>
            <person name="Yu S."/>
            <person name="Gao Z."/>
            <person name="Jin L."/>
            <person name="Gu W."/>
            <person name="Wang Z."/>
            <person name="Zhao L."/>
            <person name="Shi B."/>
            <person name="Wen H."/>
            <person name="Lin R."/>
            <person name="Jones M.K."/>
            <person name="Brejova B."/>
            <person name="Vinar T."/>
            <person name="Zhao G."/>
            <person name="McManus D.P."/>
            <person name="Chen Z."/>
            <person name="Zhou Y."/>
            <person name="Wang S."/>
        </authorList>
    </citation>
    <scope>NUCLEOTIDE SEQUENCE [LARGE SCALE GENOMIC DNA]</scope>
</reference>
<comment type="caution">
    <text evidence="1">The sequence shown here is derived from an EMBL/GenBank/DDBJ whole genome shotgun (WGS) entry which is preliminary data.</text>
</comment>
<keyword evidence="2" id="KW-1185">Reference proteome</keyword>
<name>W6U460_ECHGR</name>
<accession>W6U460</accession>
<proteinExistence type="predicted"/>
<protein>
    <submittedName>
        <fullName evidence="1">Uncharacterized protein</fullName>
    </submittedName>
</protein>
<sequence>MSSSKLSSCCWQERMGNRGEEGLEEYDGEMEKRCAVSLTLGLGNGQISVSAIVPLPKGVAFGPWKRPQRPTARL</sequence>
<organism evidence="1 2">
    <name type="scientific">Echinococcus granulosus</name>
    <name type="common">Hydatid tapeworm</name>
    <dbReference type="NCBI Taxonomy" id="6210"/>
    <lineage>
        <taxon>Eukaryota</taxon>
        <taxon>Metazoa</taxon>
        <taxon>Spiralia</taxon>
        <taxon>Lophotrochozoa</taxon>
        <taxon>Platyhelminthes</taxon>
        <taxon>Cestoda</taxon>
        <taxon>Eucestoda</taxon>
        <taxon>Cyclophyllidea</taxon>
        <taxon>Taeniidae</taxon>
        <taxon>Echinococcus</taxon>
        <taxon>Echinococcus granulosus group</taxon>
    </lineage>
</organism>
<dbReference type="GeneID" id="36344967"/>
<evidence type="ECO:0000313" key="2">
    <source>
        <dbReference type="Proteomes" id="UP000019149"/>
    </source>
</evidence>
<dbReference type="RefSeq" id="XP_024347091.1">
    <property type="nucleotide sequence ID" value="XM_024498501.1"/>
</dbReference>
<dbReference type="EMBL" id="APAU02000139">
    <property type="protein sequence ID" value="EUB55895.1"/>
    <property type="molecule type" value="Genomic_DNA"/>
</dbReference>
<gene>
    <name evidence="1" type="ORF">EGR_09252</name>
</gene>
<dbReference type="CTD" id="36344967"/>